<comment type="caution">
    <text evidence="2">The sequence shown here is derived from an EMBL/GenBank/DDBJ whole genome shotgun (WGS) entry which is preliminary data.</text>
</comment>
<name>A0AAV4RKQ3_CAEEX</name>
<organism evidence="2 3">
    <name type="scientific">Caerostris extrusa</name>
    <name type="common">Bark spider</name>
    <name type="synonym">Caerostris bankana</name>
    <dbReference type="NCBI Taxonomy" id="172846"/>
    <lineage>
        <taxon>Eukaryota</taxon>
        <taxon>Metazoa</taxon>
        <taxon>Ecdysozoa</taxon>
        <taxon>Arthropoda</taxon>
        <taxon>Chelicerata</taxon>
        <taxon>Arachnida</taxon>
        <taxon>Araneae</taxon>
        <taxon>Araneomorphae</taxon>
        <taxon>Entelegynae</taxon>
        <taxon>Araneoidea</taxon>
        <taxon>Araneidae</taxon>
        <taxon>Caerostris</taxon>
    </lineage>
</organism>
<dbReference type="Proteomes" id="UP001054945">
    <property type="component" value="Unassembled WGS sequence"/>
</dbReference>
<dbReference type="AlphaFoldDB" id="A0AAV4RKQ3"/>
<evidence type="ECO:0000313" key="3">
    <source>
        <dbReference type="Proteomes" id="UP001054945"/>
    </source>
</evidence>
<protein>
    <submittedName>
        <fullName evidence="2">Uncharacterized protein</fullName>
    </submittedName>
</protein>
<proteinExistence type="predicted"/>
<feature type="region of interest" description="Disordered" evidence="1">
    <location>
        <begin position="1"/>
        <end position="20"/>
    </location>
</feature>
<keyword evidence="3" id="KW-1185">Reference proteome</keyword>
<accession>A0AAV4RKQ3</accession>
<evidence type="ECO:0000256" key="1">
    <source>
        <dbReference type="SAM" id="MobiDB-lite"/>
    </source>
</evidence>
<dbReference type="EMBL" id="BPLR01007947">
    <property type="protein sequence ID" value="GIY20906.1"/>
    <property type="molecule type" value="Genomic_DNA"/>
</dbReference>
<evidence type="ECO:0000313" key="2">
    <source>
        <dbReference type="EMBL" id="GIY20906.1"/>
    </source>
</evidence>
<sequence length="108" mass="11955">MSFSGPESSHKNPLMNQMAPNASSQMGCPGIFHNDETSLDFISDFNENENASTNRISQYYEASLSIPILAVQNAQYNPMDPIPQTDSIGLIHSIKCPNECLPKDHLEQ</sequence>
<reference evidence="2 3" key="1">
    <citation type="submission" date="2021-06" db="EMBL/GenBank/DDBJ databases">
        <title>Caerostris extrusa draft genome.</title>
        <authorList>
            <person name="Kono N."/>
            <person name="Arakawa K."/>
        </authorList>
    </citation>
    <scope>NUCLEOTIDE SEQUENCE [LARGE SCALE GENOMIC DNA]</scope>
</reference>
<gene>
    <name evidence="2" type="ORF">CEXT_773971</name>
</gene>